<dbReference type="RefSeq" id="WP_189254742.1">
    <property type="nucleotide sequence ID" value="NZ_BMRE01000013.1"/>
</dbReference>
<keyword evidence="3" id="KW-1185">Reference proteome</keyword>
<dbReference type="Proteomes" id="UP000649573">
    <property type="component" value="Unassembled WGS sequence"/>
</dbReference>
<organism evidence="2 3">
    <name type="scientific">Lentzea flava</name>
    <dbReference type="NCBI Taxonomy" id="103732"/>
    <lineage>
        <taxon>Bacteria</taxon>
        <taxon>Bacillati</taxon>
        <taxon>Actinomycetota</taxon>
        <taxon>Actinomycetes</taxon>
        <taxon>Pseudonocardiales</taxon>
        <taxon>Pseudonocardiaceae</taxon>
        <taxon>Lentzea</taxon>
    </lineage>
</organism>
<reference evidence="3" key="1">
    <citation type="journal article" date="2019" name="Int. J. Syst. Evol. Microbiol.">
        <title>The Global Catalogue of Microorganisms (GCM) 10K type strain sequencing project: providing services to taxonomists for standard genome sequencing and annotation.</title>
        <authorList>
            <consortium name="The Broad Institute Genomics Platform"/>
            <consortium name="The Broad Institute Genome Sequencing Center for Infectious Disease"/>
            <person name="Wu L."/>
            <person name="Ma J."/>
        </authorList>
    </citation>
    <scope>NUCLEOTIDE SEQUENCE [LARGE SCALE GENOMIC DNA]</scope>
    <source>
        <strain evidence="3">JCM 3296</strain>
    </source>
</reference>
<accession>A0ABQ2UJ85</accession>
<evidence type="ECO:0000256" key="1">
    <source>
        <dbReference type="SAM" id="MobiDB-lite"/>
    </source>
</evidence>
<comment type="caution">
    <text evidence="2">The sequence shown here is derived from an EMBL/GenBank/DDBJ whole genome shotgun (WGS) entry which is preliminary data.</text>
</comment>
<name>A0ABQ2UJ85_9PSEU</name>
<gene>
    <name evidence="2" type="ORF">GCM10010178_34990</name>
</gene>
<protein>
    <submittedName>
        <fullName evidence="2">Uncharacterized protein</fullName>
    </submittedName>
</protein>
<evidence type="ECO:0000313" key="3">
    <source>
        <dbReference type="Proteomes" id="UP000649573"/>
    </source>
</evidence>
<dbReference type="EMBL" id="BMRE01000013">
    <property type="protein sequence ID" value="GGU39670.1"/>
    <property type="molecule type" value="Genomic_DNA"/>
</dbReference>
<sequence length="113" mass="12474">MAQRDVIEYAVRRFTDNGCQVTSVIADPADAQQVLYGTVTRDGKLVGSYYCADGARQFTWRVITADGHHLCTDDAPLDIDFEGHAVYALTTLVEEGRREPAEPPDDNATSPRQ</sequence>
<feature type="region of interest" description="Disordered" evidence="1">
    <location>
        <begin position="93"/>
        <end position="113"/>
    </location>
</feature>
<proteinExistence type="predicted"/>
<evidence type="ECO:0000313" key="2">
    <source>
        <dbReference type="EMBL" id="GGU39670.1"/>
    </source>
</evidence>